<evidence type="ECO:0000313" key="7">
    <source>
        <dbReference type="EMBL" id="BBM85727.1"/>
    </source>
</evidence>
<comment type="similarity">
    <text evidence="1 5">Belongs to the acylphosphatase family.</text>
</comment>
<feature type="active site" evidence="4">
    <location>
        <position position="36"/>
    </location>
</feature>
<feature type="active site" evidence="4">
    <location>
        <position position="18"/>
    </location>
</feature>
<dbReference type="Proteomes" id="UP000326354">
    <property type="component" value="Chromosome"/>
</dbReference>
<reference evidence="7 8" key="1">
    <citation type="submission" date="2019-08" db="EMBL/GenBank/DDBJ databases">
        <title>Complete genome sequence of Candidatus Uab amorphum.</title>
        <authorList>
            <person name="Shiratori T."/>
            <person name="Suzuki S."/>
            <person name="Kakizawa Y."/>
            <person name="Ishida K."/>
        </authorList>
    </citation>
    <scope>NUCLEOTIDE SEQUENCE [LARGE SCALE GENOMIC DNA]</scope>
    <source>
        <strain evidence="7 8">SRT547</strain>
    </source>
</reference>
<dbReference type="PROSITE" id="PS51160">
    <property type="entry name" value="ACYLPHOSPHATASE_3"/>
    <property type="match status" value="1"/>
</dbReference>
<dbReference type="SUPFAM" id="SSF54975">
    <property type="entry name" value="Acylphosphatase/BLUF domain-like"/>
    <property type="match status" value="1"/>
</dbReference>
<dbReference type="PROSITE" id="PS00151">
    <property type="entry name" value="ACYLPHOSPHATASE_2"/>
    <property type="match status" value="1"/>
</dbReference>
<dbReference type="Pfam" id="PF00708">
    <property type="entry name" value="Acylphosphatase"/>
    <property type="match status" value="1"/>
</dbReference>
<accession>A0A5S9IQ96</accession>
<evidence type="ECO:0000259" key="6">
    <source>
        <dbReference type="PROSITE" id="PS51160"/>
    </source>
</evidence>
<feature type="domain" description="Acylphosphatase-like" evidence="6">
    <location>
        <begin position="3"/>
        <end position="90"/>
    </location>
</feature>
<dbReference type="GO" id="GO:0003998">
    <property type="term" value="F:acylphosphatase activity"/>
    <property type="evidence" value="ECO:0007669"/>
    <property type="project" value="UniProtKB-EC"/>
</dbReference>
<dbReference type="AlphaFoldDB" id="A0A5S9IQ96"/>
<name>A0A5S9IQ96_UABAM</name>
<dbReference type="EC" id="3.6.1.7" evidence="2 4"/>
<proteinExistence type="inferred from homology"/>
<organism evidence="7 8">
    <name type="scientific">Uabimicrobium amorphum</name>
    <dbReference type="NCBI Taxonomy" id="2596890"/>
    <lineage>
        <taxon>Bacteria</taxon>
        <taxon>Pseudomonadati</taxon>
        <taxon>Planctomycetota</taxon>
        <taxon>Candidatus Uabimicrobiia</taxon>
        <taxon>Candidatus Uabimicrobiales</taxon>
        <taxon>Candidatus Uabimicrobiaceae</taxon>
        <taxon>Candidatus Uabimicrobium</taxon>
    </lineage>
</organism>
<dbReference type="InterPro" id="IPR036046">
    <property type="entry name" value="Acylphosphatase-like_dom_sf"/>
</dbReference>
<dbReference type="PANTHER" id="PTHR47268">
    <property type="entry name" value="ACYLPHOSPHATASE"/>
    <property type="match status" value="1"/>
</dbReference>
<dbReference type="RefSeq" id="WP_151969817.1">
    <property type="nucleotide sequence ID" value="NZ_AP019860.1"/>
</dbReference>
<gene>
    <name evidence="7" type="ORF">UABAM_04105</name>
</gene>
<protein>
    <recommendedName>
        <fullName evidence="2 4">acylphosphatase</fullName>
        <ecNumber evidence="2 4">3.6.1.7</ecNumber>
    </recommendedName>
</protein>
<dbReference type="PANTHER" id="PTHR47268:SF4">
    <property type="entry name" value="ACYLPHOSPHATASE"/>
    <property type="match status" value="1"/>
</dbReference>
<dbReference type="EMBL" id="AP019860">
    <property type="protein sequence ID" value="BBM85727.1"/>
    <property type="molecule type" value="Genomic_DNA"/>
</dbReference>
<evidence type="ECO:0000256" key="5">
    <source>
        <dbReference type="RuleBase" id="RU004168"/>
    </source>
</evidence>
<dbReference type="InterPro" id="IPR020456">
    <property type="entry name" value="Acylphosphatase"/>
</dbReference>
<dbReference type="KEGG" id="uam:UABAM_04105"/>
<evidence type="ECO:0000313" key="8">
    <source>
        <dbReference type="Proteomes" id="UP000326354"/>
    </source>
</evidence>
<evidence type="ECO:0000256" key="1">
    <source>
        <dbReference type="ARBA" id="ARBA00005614"/>
    </source>
</evidence>
<sequence length="90" mass="10377">MKRLHVFVSGKVQGVSYRYYTTLEAAKYQISGWVRNLSDGRVEMLAEGSEEELQQLLNWTYKGSPAAEVSDVNYEWLECRNEFTNFTVTG</sequence>
<dbReference type="InterPro" id="IPR017968">
    <property type="entry name" value="Acylphosphatase_CS"/>
</dbReference>
<dbReference type="Gene3D" id="3.30.70.100">
    <property type="match status" value="1"/>
</dbReference>
<evidence type="ECO:0000256" key="4">
    <source>
        <dbReference type="PROSITE-ProRule" id="PRU00520"/>
    </source>
</evidence>
<dbReference type="OrthoDB" id="9808093at2"/>
<dbReference type="InterPro" id="IPR001792">
    <property type="entry name" value="Acylphosphatase-like_dom"/>
</dbReference>
<keyword evidence="4" id="KW-0378">Hydrolase</keyword>
<evidence type="ECO:0000256" key="3">
    <source>
        <dbReference type="ARBA" id="ARBA00047645"/>
    </source>
</evidence>
<evidence type="ECO:0000256" key="2">
    <source>
        <dbReference type="ARBA" id="ARBA00012150"/>
    </source>
</evidence>
<keyword evidence="8" id="KW-1185">Reference proteome</keyword>
<comment type="catalytic activity">
    <reaction evidence="3 4">
        <text>an acyl phosphate + H2O = a carboxylate + phosphate + H(+)</text>
        <dbReference type="Rhea" id="RHEA:14965"/>
        <dbReference type="ChEBI" id="CHEBI:15377"/>
        <dbReference type="ChEBI" id="CHEBI:15378"/>
        <dbReference type="ChEBI" id="CHEBI:29067"/>
        <dbReference type="ChEBI" id="CHEBI:43474"/>
        <dbReference type="ChEBI" id="CHEBI:59918"/>
        <dbReference type="EC" id="3.6.1.7"/>
    </reaction>
</comment>